<gene>
    <name evidence="4" type="ORF">QVD17_41474</name>
</gene>
<evidence type="ECO:0000313" key="5">
    <source>
        <dbReference type="Proteomes" id="UP001229421"/>
    </source>
</evidence>
<keyword evidence="1" id="KW-0863">Zinc-finger</keyword>
<keyword evidence="2" id="KW-0175">Coiled coil</keyword>
<reference evidence="4" key="1">
    <citation type="journal article" date="2023" name="bioRxiv">
        <title>Improved chromosome-level genome assembly for marigold (Tagetes erecta).</title>
        <authorList>
            <person name="Jiang F."/>
            <person name="Yuan L."/>
            <person name="Wang S."/>
            <person name="Wang H."/>
            <person name="Xu D."/>
            <person name="Wang A."/>
            <person name="Fan W."/>
        </authorList>
    </citation>
    <scope>NUCLEOTIDE SEQUENCE</scope>
    <source>
        <strain evidence="4">WSJ</strain>
        <tissue evidence="4">Leaf</tissue>
    </source>
</reference>
<keyword evidence="5" id="KW-1185">Reference proteome</keyword>
<evidence type="ECO:0000256" key="2">
    <source>
        <dbReference type="SAM" id="Coils"/>
    </source>
</evidence>
<dbReference type="Pfam" id="PF00098">
    <property type="entry name" value="zf-CCHC"/>
    <property type="match status" value="1"/>
</dbReference>
<evidence type="ECO:0000256" key="1">
    <source>
        <dbReference type="PROSITE-ProRule" id="PRU00047"/>
    </source>
</evidence>
<dbReference type="InterPro" id="IPR001878">
    <property type="entry name" value="Znf_CCHC"/>
</dbReference>
<keyword evidence="1" id="KW-0862">Zinc</keyword>
<evidence type="ECO:0000313" key="4">
    <source>
        <dbReference type="EMBL" id="KAK1406185.1"/>
    </source>
</evidence>
<dbReference type="GO" id="GO:0008270">
    <property type="term" value="F:zinc ion binding"/>
    <property type="evidence" value="ECO:0007669"/>
    <property type="project" value="UniProtKB-KW"/>
</dbReference>
<dbReference type="EMBL" id="JAUHHV010000012">
    <property type="protein sequence ID" value="KAK1406185.1"/>
    <property type="molecule type" value="Genomic_DNA"/>
</dbReference>
<protein>
    <recommendedName>
        <fullName evidence="3">CCHC-type domain-containing protein</fullName>
    </recommendedName>
</protein>
<dbReference type="Proteomes" id="UP001229421">
    <property type="component" value="Unassembled WGS sequence"/>
</dbReference>
<feature type="coiled-coil region" evidence="2">
    <location>
        <begin position="272"/>
        <end position="323"/>
    </location>
</feature>
<comment type="caution">
    <text evidence="4">The sequence shown here is derived from an EMBL/GenBank/DDBJ whole genome shotgun (WGS) entry which is preliminary data.</text>
</comment>
<proteinExistence type="predicted"/>
<dbReference type="Gene3D" id="4.10.60.10">
    <property type="entry name" value="Zinc finger, CCHC-type"/>
    <property type="match status" value="1"/>
</dbReference>
<dbReference type="PROSITE" id="PS50158">
    <property type="entry name" value="ZF_CCHC"/>
    <property type="match status" value="1"/>
</dbReference>
<name>A0AAD8N8V7_TARER</name>
<dbReference type="GO" id="GO:0003676">
    <property type="term" value="F:nucleic acid binding"/>
    <property type="evidence" value="ECO:0007669"/>
    <property type="project" value="InterPro"/>
</dbReference>
<dbReference type="AlphaFoldDB" id="A0AAD8N8V7"/>
<accession>A0AAD8N8V7</accession>
<evidence type="ECO:0000259" key="3">
    <source>
        <dbReference type="PROSITE" id="PS50158"/>
    </source>
</evidence>
<dbReference type="SMART" id="SM00343">
    <property type="entry name" value="ZnF_C2HC"/>
    <property type="match status" value="1"/>
</dbReference>
<dbReference type="InterPro" id="IPR036875">
    <property type="entry name" value="Znf_CCHC_sf"/>
</dbReference>
<organism evidence="4 5">
    <name type="scientific">Tagetes erecta</name>
    <name type="common">African marigold</name>
    <dbReference type="NCBI Taxonomy" id="13708"/>
    <lineage>
        <taxon>Eukaryota</taxon>
        <taxon>Viridiplantae</taxon>
        <taxon>Streptophyta</taxon>
        <taxon>Embryophyta</taxon>
        <taxon>Tracheophyta</taxon>
        <taxon>Spermatophyta</taxon>
        <taxon>Magnoliopsida</taxon>
        <taxon>eudicotyledons</taxon>
        <taxon>Gunneridae</taxon>
        <taxon>Pentapetalae</taxon>
        <taxon>asterids</taxon>
        <taxon>campanulids</taxon>
        <taxon>Asterales</taxon>
        <taxon>Asteraceae</taxon>
        <taxon>Asteroideae</taxon>
        <taxon>Heliantheae alliance</taxon>
        <taxon>Tageteae</taxon>
        <taxon>Tagetes</taxon>
    </lineage>
</organism>
<keyword evidence="1" id="KW-0479">Metal-binding</keyword>
<dbReference type="SUPFAM" id="SSF57756">
    <property type="entry name" value="Retrovirus zinc finger-like domains"/>
    <property type="match status" value="1"/>
</dbReference>
<sequence>MDEQSRNLMSKKEMEQNVFKGEKSRQQAHAFVSTDVNTVDEHFQGDCFFASSTDLVDLNEFCEVAAESSKGKEHKAAYAAFTASFQAYLGSQLTLMELMVQDLNDMHPDDVEDMDIQWNMVMLAYRSQRQIKSNRNFSKPSLNKKIGFDKSKVKCFKCNLYGHFSRECNNPVAKTAQNTLNPNQASSSNSKPDEPKAMCVTYDGEVDWSAYGAEIEKEFALMAQNADDDQAKGVEFDASKYPPLPKDVKENVCSKACLHEVTRYKTHSFVVNDMLQAEIKNHKKTKEEQKEFEKKIKSLTEDLKESKNQESILKNSLKILEESFVKSQLEASTYKMKYEQLMSTKEQTEKWIASQKERKNGNGLGFSQVAYKTTPPHVNYEKMPSSMTNTLPNDFNPHDYSTEAQAKLKVVQNSESSDDSECSKINKEVFIEHDTKKLEEGHPIKITSYEPKPKQVYLKTKNFNGFVKSESNPINEYSNIFVEKVKEKAELRNKCQIKMIYNDHKCEVCEGFGSRS</sequence>
<feature type="domain" description="CCHC-type" evidence="3">
    <location>
        <begin position="154"/>
        <end position="168"/>
    </location>
</feature>